<gene>
    <name evidence="21" type="primary">ND5</name>
</gene>
<keyword evidence="12" id="KW-0520">NAD</keyword>
<feature type="transmembrane region" description="Helical" evidence="18">
    <location>
        <begin position="490"/>
        <end position="509"/>
    </location>
</feature>
<organism evidence="21">
    <name type="scientific">Eupristina koningsbergeri</name>
    <dbReference type="NCBI Taxonomy" id="318089"/>
    <lineage>
        <taxon>Eukaryota</taxon>
        <taxon>Metazoa</taxon>
        <taxon>Ecdysozoa</taxon>
        <taxon>Arthropoda</taxon>
        <taxon>Hexapoda</taxon>
        <taxon>Insecta</taxon>
        <taxon>Pterygota</taxon>
        <taxon>Neoptera</taxon>
        <taxon>Endopterygota</taxon>
        <taxon>Hymenoptera</taxon>
        <taxon>Apocrita</taxon>
        <taxon>Proctotrupomorpha</taxon>
        <taxon>Chalcidoidea</taxon>
        <taxon>Agaonidae</taxon>
        <taxon>Agaoninae</taxon>
        <taxon>Eupristina</taxon>
    </lineage>
</organism>
<comment type="subcellular location">
    <subcellularLocation>
        <location evidence="2">Mitochondrion inner membrane</location>
        <topology evidence="2">Multi-pass membrane protein</topology>
    </subcellularLocation>
</comment>
<keyword evidence="7 18" id="KW-0812">Transmembrane</keyword>
<evidence type="ECO:0000256" key="17">
    <source>
        <dbReference type="ARBA" id="ARBA00049551"/>
    </source>
</evidence>
<dbReference type="EMBL" id="MT947597">
    <property type="protein sequence ID" value="QTA94001.1"/>
    <property type="molecule type" value="Genomic_DNA"/>
</dbReference>
<dbReference type="GO" id="GO:0015990">
    <property type="term" value="P:electron transport coupled proton transport"/>
    <property type="evidence" value="ECO:0007669"/>
    <property type="project" value="TreeGrafter"/>
</dbReference>
<dbReference type="GO" id="GO:0003954">
    <property type="term" value="F:NADH dehydrogenase activity"/>
    <property type="evidence" value="ECO:0007669"/>
    <property type="project" value="TreeGrafter"/>
</dbReference>
<dbReference type="PANTHER" id="PTHR42829:SF2">
    <property type="entry name" value="NADH-UBIQUINONE OXIDOREDUCTASE CHAIN 5"/>
    <property type="match status" value="1"/>
</dbReference>
<feature type="transmembrane region" description="Helical" evidence="18">
    <location>
        <begin position="86"/>
        <end position="104"/>
    </location>
</feature>
<sequence length="557" mass="65748">MYLYYLSSFIFFIISINSFIMSLIFLYFKNSMFFEWSVMSLNSVSINMYLFFDWMTFMFIFVVMLISSMIMMYCNEYMSSDSNKVRFFYLVFFFVLSMLLMIVSPNMVSILIGWDGLGLISYMLVIYYNSVSSYKSGMLTVLMNRVGDVFILITISMMMIYGSWNYMNYNFMNWMILLFIMIAAFTKSAQFPFSSWLPAAMAAPTPVSSLVHSSTLVTAGIYLLVRFQYLFDNNDELLYYISVTGLITMMMAGILAIFEYDLKKIIAYSTLSQLGMMMMTYGIKSYDLVFFHLIIHAIFKSMMFMCSGVIIHNMNNSQDIRFMGNIKDMMPLTFMIMMVSSYSLCGVPFMSGFYSKDKILEVSLLSNLPMLNKMMLLFSIMLTVMYSFRMSSFLSVKVNMSLPYKFCSDSKIMNMSMLILLFMSLMFGMFMKWLLFMNVEIMFMNMYDKFWFYFILFISVISGKLLWMFSFNLPNMLKLFLSKMWLSNILVNKIIFYPLFFGKQFIYLYEKGWSEYFLNNMMMDYSLLLKKVDLLNNNNVIIMLMAIYIYMIMLLVF</sequence>
<dbReference type="PRINTS" id="PR01434">
    <property type="entry name" value="NADHDHGNASE5"/>
</dbReference>
<evidence type="ECO:0000256" key="10">
    <source>
        <dbReference type="ARBA" id="ARBA00022982"/>
    </source>
</evidence>
<evidence type="ECO:0000256" key="15">
    <source>
        <dbReference type="ARBA" id="ARBA00023136"/>
    </source>
</evidence>
<proteinExistence type="predicted"/>
<evidence type="ECO:0000256" key="1">
    <source>
        <dbReference type="ARBA" id="ARBA00003257"/>
    </source>
</evidence>
<evidence type="ECO:0000256" key="14">
    <source>
        <dbReference type="ARBA" id="ARBA00023128"/>
    </source>
</evidence>
<feature type="domain" description="NADH:quinone oxidoreductase/Mrp antiporter transmembrane" evidence="19">
    <location>
        <begin position="104"/>
        <end position="374"/>
    </location>
</feature>
<evidence type="ECO:0000313" key="21">
    <source>
        <dbReference type="EMBL" id="QTA94001.1"/>
    </source>
</evidence>
<comment type="catalytic activity">
    <reaction evidence="17">
        <text>a ubiquinone + NADH + 5 H(+)(in) = a ubiquinol + NAD(+) + 4 H(+)(out)</text>
        <dbReference type="Rhea" id="RHEA:29091"/>
        <dbReference type="Rhea" id="RHEA-COMP:9565"/>
        <dbReference type="Rhea" id="RHEA-COMP:9566"/>
        <dbReference type="ChEBI" id="CHEBI:15378"/>
        <dbReference type="ChEBI" id="CHEBI:16389"/>
        <dbReference type="ChEBI" id="CHEBI:17976"/>
        <dbReference type="ChEBI" id="CHEBI:57540"/>
        <dbReference type="ChEBI" id="CHEBI:57945"/>
        <dbReference type="EC" id="7.1.1.2"/>
    </reaction>
</comment>
<evidence type="ECO:0000256" key="18">
    <source>
        <dbReference type="SAM" id="Phobius"/>
    </source>
</evidence>
<dbReference type="PANTHER" id="PTHR42829">
    <property type="entry name" value="NADH-UBIQUINONE OXIDOREDUCTASE CHAIN 5"/>
    <property type="match status" value="1"/>
</dbReference>
<keyword evidence="5" id="KW-0813">Transport</keyword>
<keyword evidence="11 18" id="KW-1133">Transmembrane helix</keyword>
<evidence type="ECO:0000256" key="16">
    <source>
        <dbReference type="ARBA" id="ARBA00031027"/>
    </source>
</evidence>
<evidence type="ECO:0000256" key="9">
    <source>
        <dbReference type="ARBA" id="ARBA00022967"/>
    </source>
</evidence>
<dbReference type="GO" id="GO:0042773">
    <property type="term" value="P:ATP synthesis coupled electron transport"/>
    <property type="evidence" value="ECO:0007669"/>
    <property type="project" value="InterPro"/>
</dbReference>
<evidence type="ECO:0000256" key="6">
    <source>
        <dbReference type="ARBA" id="ARBA00022660"/>
    </source>
</evidence>
<feature type="transmembrane region" description="Helical" evidence="18">
    <location>
        <begin position="450"/>
        <end position="469"/>
    </location>
</feature>
<keyword evidence="15 18" id="KW-0472">Membrane</keyword>
<feature type="transmembrane region" description="Helical" evidence="18">
    <location>
        <begin position="289"/>
        <end position="311"/>
    </location>
</feature>
<feature type="transmembrane region" description="Helical" evidence="18">
    <location>
        <begin position="332"/>
        <end position="354"/>
    </location>
</feature>
<evidence type="ECO:0000256" key="5">
    <source>
        <dbReference type="ARBA" id="ARBA00022448"/>
    </source>
</evidence>
<keyword evidence="14 21" id="KW-0496">Mitochondrion</keyword>
<feature type="transmembrane region" description="Helical" evidence="18">
    <location>
        <begin position="237"/>
        <end position="258"/>
    </location>
</feature>
<dbReference type="AlphaFoldDB" id="A0A8A3YE51"/>
<feature type="transmembrane region" description="Helical" evidence="18">
    <location>
        <begin position="167"/>
        <end position="186"/>
    </location>
</feature>
<keyword evidence="6" id="KW-0679">Respiratory chain</keyword>
<keyword evidence="10" id="KW-0249">Electron transport</keyword>
<evidence type="ECO:0000256" key="3">
    <source>
        <dbReference type="ARBA" id="ARBA00012944"/>
    </source>
</evidence>
<feature type="transmembrane region" description="Helical" evidence="18">
    <location>
        <begin position="9"/>
        <end position="28"/>
    </location>
</feature>
<protein>
    <recommendedName>
        <fullName evidence="4">NADH-ubiquinone oxidoreductase chain 5</fullName>
        <ecNumber evidence="3">7.1.1.2</ecNumber>
    </recommendedName>
    <alternativeName>
        <fullName evidence="16">NADH dehydrogenase subunit 5</fullName>
    </alternativeName>
</protein>
<dbReference type="InterPro" id="IPR001750">
    <property type="entry name" value="ND/Mrp_TM"/>
</dbReference>
<feature type="transmembrane region" description="Helical" evidence="18">
    <location>
        <begin position="374"/>
        <end position="396"/>
    </location>
</feature>
<feature type="transmembrane region" description="Helical" evidence="18">
    <location>
        <begin position="48"/>
        <end position="74"/>
    </location>
</feature>
<feature type="domain" description="NADH dehydrogenase subunit 5 C-terminal" evidence="20">
    <location>
        <begin position="386"/>
        <end position="556"/>
    </location>
</feature>
<accession>A0A8A3YE51</accession>
<reference evidence="21" key="1">
    <citation type="journal article" name="Insects">
        <title>Tracking the Distribution and Burst of Nuclear Mitochondrial DNA Sequences (NUMTs) in Fig Wasp Genomes.</title>
        <authorList>
            <person name="Wang J.X."/>
            <person name="Liu J."/>
            <person name="Miao Y.H."/>
            <person name="Huang D.W."/>
            <person name="Xiao J.H."/>
        </authorList>
    </citation>
    <scope>NUCLEOTIDE SEQUENCE</scope>
</reference>
<evidence type="ECO:0000256" key="4">
    <source>
        <dbReference type="ARBA" id="ARBA00021096"/>
    </source>
</evidence>
<dbReference type="GO" id="GO:0005743">
    <property type="term" value="C:mitochondrial inner membrane"/>
    <property type="evidence" value="ECO:0007669"/>
    <property type="project" value="UniProtKB-SubCell"/>
</dbReference>
<dbReference type="InterPro" id="IPR003945">
    <property type="entry name" value="NU5C-like"/>
</dbReference>
<feature type="transmembrane region" description="Helical" evidence="18">
    <location>
        <begin position="142"/>
        <end position="161"/>
    </location>
</feature>
<keyword evidence="13" id="KW-0830">Ubiquinone</keyword>
<feature type="transmembrane region" description="Helical" evidence="18">
    <location>
        <begin position="207"/>
        <end position="225"/>
    </location>
</feature>
<dbReference type="GO" id="GO:0008137">
    <property type="term" value="F:NADH dehydrogenase (ubiquinone) activity"/>
    <property type="evidence" value="ECO:0007669"/>
    <property type="project" value="UniProtKB-EC"/>
</dbReference>
<feature type="transmembrane region" description="Helical" evidence="18">
    <location>
        <begin position="417"/>
        <end position="438"/>
    </location>
</feature>
<dbReference type="InterPro" id="IPR010934">
    <property type="entry name" value="NADH_DH_su5_C"/>
</dbReference>
<evidence type="ECO:0000259" key="20">
    <source>
        <dbReference type="Pfam" id="PF06455"/>
    </source>
</evidence>
<dbReference type="Pfam" id="PF06455">
    <property type="entry name" value="NADH5_C"/>
    <property type="match status" value="1"/>
</dbReference>
<evidence type="ECO:0000259" key="19">
    <source>
        <dbReference type="Pfam" id="PF00361"/>
    </source>
</evidence>
<feature type="transmembrane region" description="Helical" evidence="18">
    <location>
        <begin position="110"/>
        <end position="130"/>
    </location>
</feature>
<keyword evidence="8" id="KW-0999">Mitochondrion inner membrane</keyword>
<dbReference type="EC" id="7.1.1.2" evidence="3"/>
<evidence type="ECO:0000256" key="12">
    <source>
        <dbReference type="ARBA" id="ARBA00023027"/>
    </source>
</evidence>
<comment type="function">
    <text evidence="1">Core subunit of the mitochondrial membrane respiratory chain NADH dehydrogenase (Complex I) that is believed to belong to the minimal assembly required for catalysis. Complex I functions in the transfer of electrons from NADH to the respiratory chain. The immediate electron acceptor for the enzyme is believed to be ubiquinone.</text>
</comment>
<evidence type="ECO:0000256" key="13">
    <source>
        <dbReference type="ARBA" id="ARBA00023075"/>
    </source>
</evidence>
<evidence type="ECO:0000256" key="2">
    <source>
        <dbReference type="ARBA" id="ARBA00004448"/>
    </source>
</evidence>
<feature type="transmembrane region" description="Helical" evidence="18">
    <location>
        <begin position="539"/>
        <end position="556"/>
    </location>
</feature>
<name>A0A8A3YE51_9HYME</name>
<geneLocation type="mitochondrion" evidence="21"/>
<dbReference type="Pfam" id="PF00361">
    <property type="entry name" value="Proton_antipo_M"/>
    <property type="match status" value="1"/>
</dbReference>
<evidence type="ECO:0000256" key="11">
    <source>
        <dbReference type="ARBA" id="ARBA00022989"/>
    </source>
</evidence>
<evidence type="ECO:0000256" key="8">
    <source>
        <dbReference type="ARBA" id="ARBA00022792"/>
    </source>
</evidence>
<evidence type="ECO:0000256" key="7">
    <source>
        <dbReference type="ARBA" id="ARBA00022692"/>
    </source>
</evidence>
<keyword evidence="9" id="KW-1278">Translocase</keyword>